<evidence type="ECO:0000313" key="4">
    <source>
        <dbReference type="EMBL" id="KAF5874834.1"/>
    </source>
</evidence>
<keyword evidence="5" id="KW-1185">Reference proteome</keyword>
<dbReference type="PANTHER" id="PTHR43775:SF37">
    <property type="entry name" value="SI:DKEY-61P9.11"/>
    <property type="match status" value="1"/>
</dbReference>
<name>A0A8H6AWL1_9HELO</name>
<keyword evidence="2" id="KW-0597">Phosphoprotein</keyword>
<accession>A0A8H6AWL1</accession>
<protein>
    <submittedName>
        <fullName evidence="4">Putative polyketide synthase protein</fullName>
    </submittedName>
</protein>
<comment type="caution">
    <text evidence="4">The sequence shown here is derived from an EMBL/GenBank/DDBJ whole genome shotgun (WGS) entry which is preliminary data.</text>
</comment>
<dbReference type="InterPro" id="IPR013968">
    <property type="entry name" value="PKS_KR"/>
</dbReference>
<dbReference type="GeneID" id="59257385"/>
<proteinExistence type="predicted"/>
<dbReference type="SUPFAM" id="SSF51735">
    <property type="entry name" value="NAD(P)-binding Rossmann-fold domains"/>
    <property type="match status" value="1"/>
</dbReference>
<evidence type="ECO:0000256" key="1">
    <source>
        <dbReference type="ARBA" id="ARBA00022450"/>
    </source>
</evidence>
<dbReference type="RefSeq" id="XP_037193780.1">
    <property type="nucleotide sequence ID" value="XM_037333693.1"/>
</dbReference>
<keyword evidence="1" id="KW-0596">Phosphopantetheine</keyword>
<sequence>MSTGNLKEVMRLLQSGKTSGKIALSVDGADIIPNFDSKSSSIIEGGLGGLDRSAALWMADKGAKYLILLSRSGPATNATISWLIKLRAMVISIEAPNCGITSFDQLRKAISQCSKAFPPG</sequence>
<dbReference type="InterPro" id="IPR036291">
    <property type="entry name" value="NAD(P)-bd_dom_sf"/>
</dbReference>
<dbReference type="OrthoDB" id="4777944at2759"/>
<dbReference type="Pfam" id="PF08659">
    <property type="entry name" value="KR"/>
    <property type="match status" value="1"/>
</dbReference>
<dbReference type="Gene3D" id="3.90.180.10">
    <property type="entry name" value="Medium-chain alcohol dehydrogenases, catalytic domain"/>
    <property type="match status" value="1"/>
</dbReference>
<evidence type="ECO:0000313" key="5">
    <source>
        <dbReference type="Proteomes" id="UP000531561"/>
    </source>
</evidence>
<dbReference type="GO" id="GO:0004312">
    <property type="term" value="F:fatty acid synthase activity"/>
    <property type="evidence" value="ECO:0007669"/>
    <property type="project" value="TreeGrafter"/>
</dbReference>
<reference evidence="4 5" key="1">
    <citation type="journal article" date="2020" name="Phytopathology">
        <title>A high-quality genome resource of Botrytis fragariae, a new and rapidly spreading fungal pathogen causing strawberry gray mold in the U.S.A.</title>
        <authorList>
            <person name="Wu Y."/>
            <person name="Saski C.A."/>
            <person name="Schnabel G."/>
            <person name="Xiao S."/>
            <person name="Hu M."/>
        </authorList>
    </citation>
    <scope>NUCLEOTIDE SEQUENCE [LARGE SCALE GENOMIC DNA]</scope>
    <source>
        <strain evidence="4 5">BVB16</strain>
    </source>
</reference>
<evidence type="ECO:0000256" key="2">
    <source>
        <dbReference type="ARBA" id="ARBA00022553"/>
    </source>
</evidence>
<dbReference type="GO" id="GO:0006633">
    <property type="term" value="P:fatty acid biosynthetic process"/>
    <property type="evidence" value="ECO:0007669"/>
    <property type="project" value="TreeGrafter"/>
</dbReference>
<evidence type="ECO:0000259" key="3">
    <source>
        <dbReference type="Pfam" id="PF08659"/>
    </source>
</evidence>
<gene>
    <name evidence="4" type="ORF">Bfra_003283</name>
</gene>
<feature type="domain" description="Ketoreductase (KR)" evidence="3">
    <location>
        <begin position="41"/>
        <end position="119"/>
    </location>
</feature>
<dbReference type="Proteomes" id="UP000531561">
    <property type="component" value="Unassembled WGS sequence"/>
</dbReference>
<dbReference type="GO" id="GO:0044550">
    <property type="term" value="P:secondary metabolite biosynthetic process"/>
    <property type="evidence" value="ECO:0007669"/>
    <property type="project" value="TreeGrafter"/>
</dbReference>
<dbReference type="Gene3D" id="3.40.50.720">
    <property type="entry name" value="NAD(P)-binding Rossmann-like Domain"/>
    <property type="match status" value="1"/>
</dbReference>
<dbReference type="EMBL" id="JABFCT010000006">
    <property type="protein sequence ID" value="KAF5874834.1"/>
    <property type="molecule type" value="Genomic_DNA"/>
</dbReference>
<dbReference type="AlphaFoldDB" id="A0A8H6AWL1"/>
<dbReference type="PANTHER" id="PTHR43775">
    <property type="entry name" value="FATTY ACID SYNTHASE"/>
    <property type="match status" value="1"/>
</dbReference>
<organism evidence="4 5">
    <name type="scientific">Botrytis fragariae</name>
    <dbReference type="NCBI Taxonomy" id="1964551"/>
    <lineage>
        <taxon>Eukaryota</taxon>
        <taxon>Fungi</taxon>
        <taxon>Dikarya</taxon>
        <taxon>Ascomycota</taxon>
        <taxon>Pezizomycotina</taxon>
        <taxon>Leotiomycetes</taxon>
        <taxon>Helotiales</taxon>
        <taxon>Sclerotiniaceae</taxon>
        <taxon>Botrytis</taxon>
    </lineage>
</organism>
<dbReference type="InterPro" id="IPR050091">
    <property type="entry name" value="PKS_NRPS_Biosynth_Enz"/>
</dbReference>